<evidence type="ECO:0000313" key="5">
    <source>
        <dbReference type="Proteomes" id="UP001054945"/>
    </source>
</evidence>
<keyword evidence="5" id="KW-1185">Reference proteome</keyword>
<dbReference type="InterPro" id="IPR005034">
    <property type="entry name" value="Dicer_dimerisation"/>
</dbReference>
<keyword evidence="1" id="KW-0378">Hydrolase</keyword>
<reference evidence="4 5" key="1">
    <citation type="submission" date="2021-06" db="EMBL/GenBank/DDBJ databases">
        <title>Caerostris extrusa draft genome.</title>
        <authorList>
            <person name="Kono N."/>
            <person name="Arakawa K."/>
        </authorList>
    </citation>
    <scope>NUCLEOTIDE SEQUENCE [LARGE SCALE GENOMIC DNA]</scope>
</reference>
<protein>
    <submittedName>
        <fullName evidence="4">Endoribonuclease Dicer</fullName>
    </submittedName>
</protein>
<gene>
    <name evidence="4" type="primary">Dicer1</name>
    <name evidence="4" type="ORF">CEXT_763411</name>
</gene>
<accession>A0AAV4MJL0</accession>
<dbReference type="Proteomes" id="UP001054945">
    <property type="component" value="Unassembled WGS sequence"/>
</dbReference>
<dbReference type="GO" id="GO:0005737">
    <property type="term" value="C:cytoplasm"/>
    <property type="evidence" value="ECO:0007669"/>
    <property type="project" value="TreeGrafter"/>
</dbReference>
<dbReference type="PANTHER" id="PTHR14950">
    <property type="entry name" value="DICER-RELATED"/>
    <property type="match status" value="1"/>
</dbReference>
<evidence type="ECO:0000313" key="4">
    <source>
        <dbReference type="EMBL" id="GIX71787.1"/>
    </source>
</evidence>
<dbReference type="Pfam" id="PF03368">
    <property type="entry name" value="Dicer_dimer"/>
    <property type="match status" value="1"/>
</dbReference>
<dbReference type="GO" id="GO:0030422">
    <property type="term" value="P:siRNA processing"/>
    <property type="evidence" value="ECO:0007669"/>
    <property type="project" value="TreeGrafter"/>
</dbReference>
<dbReference type="EMBL" id="BPLR01002253">
    <property type="protein sequence ID" value="GIX71787.1"/>
    <property type="molecule type" value="Genomic_DNA"/>
</dbReference>
<evidence type="ECO:0000256" key="2">
    <source>
        <dbReference type="PROSITE-ProRule" id="PRU00657"/>
    </source>
</evidence>
<comment type="caution">
    <text evidence="4">The sequence shown here is derived from an EMBL/GenBank/DDBJ whole genome shotgun (WGS) entry which is preliminary data.</text>
</comment>
<sequence length="113" mass="12895">MLQSKCHDRVMPTEEEISTHMADAAMPPYMPRGPNGPRITMSAAISLINRYCASLPSDMATKLVPQWTIAIVDEESIQKEYECTLRMPINSPLRQTIVSSPMRKKNLPRWQQH</sequence>
<name>A0AAV4MJL0_CAEEX</name>
<dbReference type="GO" id="GO:0070578">
    <property type="term" value="C:RISC-loading complex"/>
    <property type="evidence" value="ECO:0007669"/>
    <property type="project" value="TreeGrafter"/>
</dbReference>
<dbReference type="Gene3D" id="3.30.160.380">
    <property type="entry name" value="Dicer dimerisation domain"/>
    <property type="match status" value="1"/>
</dbReference>
<keyword evidence="2" id="KW-0694">RNA-binding</keyword>
<feature type="domain" description="Dicer dsRNA-binding fold" evidence="3">
    <location>
        <begin position="44"/>
        <end position="113"/>
    </location>
</feature>
<dbReference type="GO" id="GO:0004530">
    <property type="term" value="F:deoxyribonuclease I activity"/>
    <property type="evidence" value="ECO:0007669"/>
    <property type="project" value="TreeGrafter"/>
</dbReference>
<dbReference type="PANTHER" id="PTHR14950:SF37">
    <property type="entry name" value="ENDORIBONUCLEASE DICER"/>
    <property type="match status" value="1"/>
</dbReference>
<proteinExistence type="predicted"/>
<dbReference type="PROSITE" id="PS51327">
    <property type="entry name" value="DICER_DSRBF"/>
    <property type="match status" value="1"/>
</dbReference>
<evidence type="ECO:0000259" key="3">
    <source>
        <dbReference type="PROSITE" id="PS51327"/>
    </source>
</evidence>
<dbReference type="GO" id="GO:0004525">
    <property type="term" value="F:ribonuclease III activity"/>
    <property type="evidence" value="ECO:0007669"/>
    <property type="project" value="TreeGrafter"/>
</dbReference>
<evidence type="ECO:0000256" key="1">
    <source>
        <dbReference type="ARBA" id="ARBA00022801"/>
    </source>
</evidence>
<dbReference type="AlphaFoldDB" id="A0AAV4MJL0"/>
<dbReference type="GO" id="GO:0003723">
    <property type="term" value="F:RNA binding"/>
    <property type="evidence" value="ECO:0007669"/>
    <property type="project" value="UniProtKB-UniRule"/>
</dbReference>
<dbReference type="GO" id="GO:0006309">
    <property type="term" value="P:apoptotic DNA fragmentation"/>
    <property type="evidence" value="ECO:0007669"/>
    <property type="project" value="TreeGrafter"/>
</dbReference>
<dbReference type="InterPro" id="IPR038248">
    <property type="entry name" value="Dicer_dimer_sf"/>
</dbReference>
<dbReference type="GO" id="GO:0031054">
    <property type="term" value="P:pre-miRNA processing"/>
    <property type="evidence" value="ECO:0007669"/>
    <property type="project" value="TreeGrafter"/>
</dbReference>
<dbReference type="GO" id="GO:0005634">
    <property type="term" value="C:nucleus"/>
    <property type="evidence" value="ECO:0007669"/>
    <property type="project" value="TreeGrafter"/>
</dbReference>
<organism evidence="4 5">
    <name type="scientific">Caerostris extrusa</name>
    <name type="common">Bark spider</name>
    <name type="synonym">Caerostris bankana</name>
    <dbReference type="NCBI Taxonomy" id="172846"/>
    <lineage>
        <taxon>Eukaryota</taxon>
        <taxon>Metazoa</taxon>
        <taxon>Ecdysozoa</taxon>
        <taxon>Arthropoda</taxon>
        <taxon>Chelicerata</taxon>
        <taxon>Arachnida</taxon>
        <taxon>Araneae</taxon>
        <taxon>Araneomorphae</taxon>
        <taxon>Entelegynae</taxon>
        <taxon>Araneoidea</taxon>
        <taxon>Araneidae</taxon>
        <taxon>Caerostris</taxon>
    </lineage>
</organism>